<dbReference type="AlphaFoldDB" id="A0ABD3HR43"/>
<evidence type="ECO:0000313" key="1">
    <source>
        <dbReference type="EMBL" id="KAL3693406.1"/>
    </source>
</evidence>
<dbReference type="Proteomes" id="UP001633002">
    <property type="component" value="Unassembled WGS sequence"/>
</dbReference>
<name>A0ABD3HR43_9MARC</name>
<keyword evidence="2" id="KW-1185">Reference proteome</keyword>
<comment type="caution">
    <text evidence="1">The sequence shown here is derived from an EMBL/GenBank/DDBJ whole genome shotgun (WGS) entry which is preliminary data.</text>
</comment>
<protein>
    <submittedName>
        <fullName evidence="1">Uncharacterized protein</fullName>
    </submittedName>
</protein>
<organism evidence="1 2">
    <name type="scientific">Riccia sorocarpa</name>
    <dbReference type="NCBI Taxonomy" id="122646"/>
    <lineage>
        <taxon>Eukaryota</taxon>
        <taxon>Viridiplantae</taxon>
        <taxon>Streptophyta</taxon>
        <taxon>Embryophyta</taxon>
        <taxon>Marchantiophyta</taxon>
        <taxon>Marchantiopsida</taxon>
        <taxon>Marchantiidae</taxon>
        <taxon>Marchantiales</taxon>
        <taxon>Ricciaceae</taxon>
        <taxon>Riccia</taxon>
    </lineage>
</organism>
<gene>
    <name evidence="1" type="ORF">R1sor_007057</name>
</gene>
<proteinExistence type="predicted"/>
<accession>A0ABD3HR43</accession>
<evidence type="ECO:0000313" key="2">
    <source>
        <dbReference type="Proteomes" id="UP001633002"/>
    </source>
</evidence>
<reference evidence="1 2" key="1">
    <citation type="submission" date="2024-09" db="EMBL/GenBank/DDBJ databases">
        <title>Chromosome-scale assembly of Riccia sorocarpa.</title>
        <authorList>
            <person name="Paukszto L."/>
        </authorList>
    </citation>
    <scope>NUCLEOTIDE SEQUENCE [LARGE SCALE GENOMIC DNA]</scope>
    <source>
        <strain evidence="1">LP-2024</strain>
        <tissue evidence="1">Aerial parts of the thallus</tissue>
    </source>
</reference>
<dbReference type="EMBL" id="JBJQOH010000003">
    <property type="protein sequence ID" value="KAL3693406.1"/>
    <property type="molecule type" value="Genomic_DNA"/>
</dbReference>
<sequence>MAAQAGAPLHFELYTEEDDVNYIRWKWISRKEAHRVLRGIDATLLKRSGLHDALWMDWARPEEGTTSVREFILNWDDRTQSSTIGGREVRRGHLFHRLIRIALDDVFIVHYTACPEDVQHHNANARGPHFPLPRGLHLLLAGSDLLADLLLEICRPVQIFVLIGRAYFILEDVQERPRYLQRLLFSEQHDIYKLNDWPPHG</sequence>